<keyword evidence="1" id="KW-0472">Membrane</keyword>
<organism evidence="2 3">
    <name type="scientific">Paramecium pentaurelia</name>
    <dbReference type="NCBI Taxonomy" id="43138"/>
    <lineage>
        <taxon>Eukaryota</taxon>
        <taxon>Sar</taxon>
        <taxon>Alveolata</taxon>
        <taxon>Ciliophora</taxon>
        <taxon>Intramacronucleata</taxon>
        <taxon>Oligohymenophorea</taxon>
        <taxon>Peniculida</taxon>
        <taxon>Parameciidae</taxon>
        <taxon>Paramecium</taxon>
    </lineage>
</organism>
<dbReference type="EMBL" id="CAJJDO010000157">
    <property type="protein sequence ID" value="CAD8209909.1"/>
    <property type="molecule type" value="Genomic_DNA"/>
</dbReference>
<evidence type="ECO:0000256" key="1">
    <source>
        <dbReference type="SAM" id="Phobius"/>
    </source>
</evidence>
<feature type="transmembrane region" description="Helical" evidence="1">
    <location>
        <begin position="52"/>
        <end position="69"/>
    </location>
</feature>
<evidence type="ECO:0000313" key="3">
    <source>
        <dbReference type="Proteomes" id="UP000689195"/>
    </source>
</evidence>
<dbReference type="Proteomes" id="UP000689195">
    <property type="component" value="Unassembled WGS sequence"/>
</dbReference>
<gene>
    <name evidence="2" type="ORF">PPENT_87.1.T1570011</name>
</gene>
<reference evidence="2" key="1">
    <citation type="submission" date="2021-01" db="EMBL/GenBank/DDBJ databases">
        <authorList>
            <consortium name="Genoscope - CEA"/>
            <person name="William W."/>
        </authorList>
    </citation>
    <scope>NUCLEOTIDE SEQUENCE</scope>
</reference>
<keyword evidence="1" id="KW-1133">Transmembrane helix</keyword>
<keyword evidence="1" id="KW-0812">Transmembrane</keyword>
<sequence length="119" mass="13745">MIKFLKQIAIVISILIKRLQIDLYFPLQLKHAHLNFTVQLARNHLQILKKLVHAKSINISIFITFMIVLQNVNNVQTLNSAITVYILMVNAIVEMDIILQILIQFVISVQHIIVMFVIS</sequence>
<accession>A0A8S1Y829</accession>
<protein>
    <recommendedName>
        <fullName evidence="4">Transmembrane protein</fullName>
    </recommendedName>
</protein>
<name>A0A8S1Y829_9CILI</name>
<comment type="caution">
    <text evidence="2">The sequence shown here is derived from an EMBL/GenBank/DDBJ whole genome shotgun (WGS) entry which is preliminary data.</text>
</comment>
<evidence type="ECO:0000313" key="2">
    <source>
        <dbReference type="EMBL" id="CAD8209909.1"/>
    </source>
</evidence>
<evidence type="ECO:0008006" key="4">
    <source>
        <dbReference type="Google" id="ProtNLM"/>
    </source>
</evidence>
<keyword evidence="3" id="KW-1185">Reference proteome</keyword>
<dbReference type="AlphaFoldDB" id="A0A8S1Y829"/>
<proteinExistence type="predicted"/>